<dbReference type="EMBL" id="FOZX01000002">
    <property type="protein sequence ID" value="SFS53413.1"/>
    <property type="molecule type" value="Genomic_DNA"/>
</dbReference>
<organism evidence="1 2">
    <name type="scientific">Saccharopolyspora flava</name>
    <dbReference type="NCBI Taxonomy" id="95161"/>
    <lineage>
        <taxon>Bacteria</taxon>
        <taxon>Bacillati</taxon>
        <taxon>Actinomycetota</taxon>
        <taxon>Actinomycetes</taxon>
        <taxon>Pseudonocardiales</taxon>
        <taxon>Pseudonocardiaceae</taxon>
        <taxon>Saccharopolyspora</taxon>
    </lineage>
</organism>
<reference evidence="2" key="1">
    <citation type="submission" date="2016-10" db="EMBL/GenBank/DDBJ databases">
        <authorList>
            <person name="Varghese N."/>
            <person name="Submissions S."/>
        </authorList>
    </citation>
    <scope>NUCLEOTIDE SEQUENCE [LARGE SCALE GENOMIC DNA]</scope>
    <source>
        <strain evidence="2">DSM 44771</strain>
    </source>
</reference>
<dbReference type="Proteomes" id="UP000198852">
    <property type="component" value="Unassembled WGS sequence"/>
</dbReference>
<evidence type="ECO:0000313" key="2">
    <source>
        <dbReference type="Proteomes" id="UP000198852"/>
    </source>
</evidence>
<gene>
    <name evidence="1" type="ORF">SAMN05660874_01586</name>
</gene>
<accession>A0A1I6QLV6</accession>
<protein>
    <submittedName>
        <fullName evidence="1">Uncharacterized protein</fullName>
    </submittedName>
</protein>
<keyword evidence="2" id="KW-1185">Reference proteome</keyword>
<evidence type="ECO:0000313" key="1">
    <source>
        <dbReference type="EMBL" id="SFS53413.1"/>
    </source>
</evidence>
<sequence>MEGGAGRHPGGRGPLPPRLLRPGLLRSGLLWPGLLRPGLPGVGLPLRRLRIRLPGLRLPRLLSLVSGLLVTGPRLSGLLPWLPGLRETRLLPERRGRRADVRTSDGRRGERLPGRWCREGLPTPVTVLRLLPGRARR</sequence>
<proteinExistence type="predicted"/>
<name>A0A1I6QLV6_9PSEU</name>
<dbReference type="AlphaFoldDB" id="A0A1I6QLV6"/>